<name>A0A813T0K6_9BILA</name>
<organism evidence="1 4">
    <name type="scientific">Adineta steineri</name>
    <dbReference type="NCBI Taxonomy" id="433720"/>
    <lineage>
        <taxon>Eukaryota</taxon>
        <taxon>Metazoa</taxon>
        <taxon>Spiralia</taxon>
        <taxon>Gnathifera</taxon>
        <taxon>Rotifera</taxon>
        <taxon>Eurotatoria</taxon>
        <taxon>Bdelloidea</taxon>
        <taxon>Adinetida</taxon>
        <taxon>Adinetidae</taxon>
        <taxon>Adineta</taxon>
    </lineage>
</organism>
<evidence type="ECO:0000313" key="3">
    <source>
        <dbReference type="Proteomes" id="UP000663832"/>
    </source>
</evidence>
<protein>
    <submittedName>
        <fullName evidence="1">Uncharacterized protein</fullName>
    </submittedName>
</protein>
<dbReference type="AlphaFoldDB" id="A0A813T0K6"/>
<gene>
    <name evidence="1" type="ORF">BJG266_LOCUS5275</name>
    <name evidence="2" type="ORF">QVE165_LOCUS43722</name>
</gene>
<comment type="caution">
    <text evidence="1">The sequence shown here is derived from an EMBL/GenBank/DDBJ whole genome shotgun (WGS) entry which is preliminary data.</text>
</comment>
<evidence type="ECO:0000313" key="4">
    <source>
        <dbReference type="Proteomes" id="UP000663877"/>
    </source>
</evidence>
<keyword evidence="3" id="KW-1185">Reference proteome</keyword>
<dbReference type="OrthoDB" id="10278653at2759"/>
<proteinExistence type="predicted"/>
<accession>A0A813T0K6</accession>
<sequence>MCKTNFIATQTDYASAKIMTTFIIDMAKLDSYIIRTYMGQITDLFTVESHHIRAAALAVLCSFIEKLLLFDDLDLMHNSVVFTLGTCI</sequence>
<evidence type="ECO:0000313" key="1">
    <source>
        <dbReference type="EMBL" id="CAF0802351.1"/>
    </source>
</evidence>
<dbReference type="EMBL" id="CAJNOM010000568">
    <property type="protein sequence ID" value="CAF1504587.1"/>
    <property type="molecule type" value="Genomic_DNA"/>
</dbReference>
<dbReference type="EMBL" id="CAJNOI010000013">
    <property type="protein sequence ID" value="CAF0802351.1"/>
    <property type="molecule type" value="Genomic_DNA"/>
</dbReference>
<dbReference type="Proteomes" id="UP000663877">
    <property type="component" value="Unassembled WGS sequence"/>
</dbReference>
<dbReference type="Proteomes" id="UP000663832">
    <property type="component" value="Unassembled WGS sequence"/>
</dbReference>
<reference evidence="1" key="1">
    <citation type="submission" date="2021-02" db="EMBL/GenBank/DDBJ databases">
        <authorList>
            <person name="Nowell W R."/>
        </authorList>
    </citation>
    <scope>NUCLEOTIDE SEQUENCE</scope>
</reference>
<evidence type="ECO:0000313" key="2">
    <source>
        <dbReference type="EMBL" id="CAF1504587.1"/>
    </source>
</evidence>